<feature type="domain" description="Ig-like" evidence="4">
    <location>
        <begin position="547"/>
        <end position="634"/>
    </location>
</feature>
<evidence type="ECO:0000256" key="1">
    <source>
        <dbReference type="ARBA" id="ARBA00022729"/>
    </source>
</evidence>
<feature type="domain" description="Ig-like" evidence="4">
    <location>
        <begin position="448"/>
        <end position="539"/>
    </location>
</feature>
<feature type="domain" description="Ig-like" evidence="4">
    <location>
        <begin position="197"/>
        <end position="289"/>
    </location>
</feature>
<dbReference type="AlphaFoldDB" id="A0A7R9KFJ0"/>
<feature type="domain" description="Ig-like" evidence="4">
    <location>
        <begin position="299"/>
        <end position="356"/>
    </location>
</feature>
<dbReference type="InterPro" id="IPR013783">
    <property type="entry name" value="Ig-like_fold"/>
</dbReference>
<keyword evidence="6" id="KW-1185">Reference proteome</keyword>
<protein>
    <recommendedName>
        <fullName evidence="4">Ig-like domain-containing protein</fullName>
    </recommendedName>
</protein>
<keyword evidence="2" id="KW-1015">Disulfide bond</keyword>
<organism evidence="5">
    <name type="scientific">Medioppia subpectinata</name>
    <dbReference type="NCBI Taxonomy" id="1979941"/>
    <lineage>
        <taxon>Eukaryota</taxon>
        <taxon>Metazoa</taxon>
        <taxon>Ecdysozoa</taxon>
        <taxon>Arthropoda</taxon>
        <taxon>Chelicerata</taxon>
        <taxon>Arachnida</taxon>
        <taxon>Acari</taxon>
        <taxon>Acariformes</taxon>
        <taxon>Sarcoptiformes</taxon>
        <taxon>Oribatida</taxon>
        <taxon>Brachypylina</taxon>
        <taxon>Oppioidea</taxon>
        <taxon>Oppiidae</taxon>
        <taxon>Medioppia</taxon>
    </lineage>
</organism>
<feature type="domain" description="Ig-like" evidence="4">
    <location>
        <begin position="830"/>
        <end position="885"/>
    </location>
</feature>
<feature type="domain" description="Ig-like" evidence="4">
    <location>
        <begin position="357"/>
        <end position="444"/>
    </location>
</feature>
<dbReference type="PANTHER" id="PTHR45080">
    <property type="entry name" value="CONTACTIN 5"/>
    <property type="match status" value="1"/>
</dbReference>
<dbReference type="InterPro" id="IPR050958">
    <property type="entry name" value="Cell_Adh-Cytoskel_Orgn"/>
</dbReference>
<dbReference type="EMBL" id="CAJPIZ010000879">
    <property type="protein sequence ID" value="CAG2102444.1"/>
    <property type="molecule type" value="Genomic_DNA"/>
</dbReference>
<dbReference type="GO" id="GO:0005886">
    <property type="term" value="C:plasma membrane"/>
    <property type="evidence" value="ECO:0007669"/>
    <property type="project" value="TreeGrafter"/>
</dbReference>
<dbReference type="PANTHER" id="PTHR45080:SF8">
    <property type="entry name" value="IG-LIKE DOMAIN-CONTAINING PROTEIN"/>
    <property type="match status" value="1"/>
</dbReference>
<dbReference type="EMBL" id="OC855454">
    <property type="protein sequence ID" value="CAD7622014.1"/>
    <property type="molecule type" value="Genomic_DNA"/>
</dbReference>
<dbReference type="Gene3D" id="2.60.40.10">
    <property type="entry name" value="Immunoglobulins"/>
    <property type="match status" value="11"/>
</dbReference>
<dbReference type="InterPro" id="IPR003599">
    <property type="entry name" value="Ig_sub"/>
</dbReference>
<dbReference type="Proteomes" id="UP000759131">
    <property type="component" value="Unassembled WGS sequence"/>
</dbReference>
<dbReference type="SMART" id="SM00409">
    <property type="entry name" value="IG"/>
    <property type="match status" value="7"/>
</dbReference>
<dbReference type="Pfam" id="PF07679">
    <property type="entry name" value="I-set"/>
    <property type="match status" value="8"/>
</dbReference>
<reference evidence="5" key="1">
    <citation type="submission" date="2020-11" db="EMBL/GenBank/DDBJ databases">
        <authorList>
            <person name="Tran Van P."/>
        </authorList>
    </citation>
    <scope>NUCLEOTIDE SEQUENCE</scope>
</reference>
<dbReference type="PROSITE" id="PS50835">
    <property type="entry name" value="IG_LIKE"/>
    <property type="match status" value="10"/>
</dbReference>
<dbReference type="InterPro" id="IPR007110">
    <property type="entry name" value="Ig-like_dom"/>
</dbReference>
<evidence type="ECO:0000313" key="5">
    <source>
        <dbReference type="EMBL" id="CAD7622014.1"/>
    </source>
</evidence>
<evidence type="ECO:0000256" key="3">
    <source>
        <dbReference type="ARBA" id="ARBA00023319"/>
    </source>
</evidence>
<sequence length="961" mass="108207">MDTKLSPNMRSTIKLKLSIDIQRLLLRGLKDKTPQIILVLRPMLWELIAKVLFLRSKEGSPPVFFEWAINGQTVKSGPEVNYKIENYKKFSTFTIDEIQRNDSANYTCIVRDSVGSDRQTVLLTINVQEGSPPLFFEWSRNGQQIKSSPDVNYKIENYKKFSTFTIDEIQRNDSANYTCIVRDSVGSDRQTVILYITALQLTPLYPRQQTEGSYFQITCTIQEGSPPLFFEWAINGQTVKSSPDVNYKMENYKMFSAFTIEKIMRSDSANYTCIVRDSVGSDRQSVLLTINEGSDPQFFEWSKNGQTIKSRSEANYKIDNSEGLSTFTIKSIDMSDVGNYTCVVSNEFGSNALKLTPLMSPRHQKQGSIFQMTCSLQEGSPPVFFEWAINGQTVKSSPDVNYKIENYKMFSTFTIEKIVRSDSANYTCIVRDSVGSDRQTVLLTINAPKLSSGLTHKNQTIGSKFLMSCNVEEGSLPVFFEWSKNGQTIKSSPDVNYKIDNFESHSTFTIKSIDMSDVGNYTCVVSNEFGSNSRSILLSINALKLTPLLSPRTQNEGSVFQVMCAIQEGSHPLFFEWAINGQTVKSSPDVNYKIENFEMFSTFTIRKISRSDSANYTCIVRDSVGSDRQSVLLTIHAPKLSQSGLTHKSTTIGSNIQLFCTLEEGSLPVFFEWSLNGQIIKPNPGVNYKIVNFETHSSLKFENIERRDAGNYSCLVNNGFGSDGQSVSLSIRVPKLGYSVNHKTQSEGSYYQVFCSVQEGSAPLFFEWTRNGQQIKSSPDVNTKIDNFERHSTLTIPKIDRRDAGNYTSPKLSYSGSTQKSQTIGSIFHISCSLEEGSLPVFFEWSRNGQTIKSSPDVNYRIDNTKSFSTLTIDEITRSDSANYTSPKLSKYLSHKSQSIGTDFQVFCTLESGSHPVFFEWSQNGRTLKPIPEANYKIESSKKFSTLTIDEITRSDSANYT</sequence>
<evidence type="ECO:0000313" key="6">
    <source>
        <dbReference type="Proteomes" id="UP000759131"/>
    </source>
</evidence>
<dbReference type="Pfam" id="PF13927">
    <property type="entry name" value="Ig_3"/>
    <property type="match status" value="2"/>
</dbReference>
<evidence type="ECO:0000259" key="4">
    <source>
        <dbReference type="PROSITE" id="PS50835"/>
    </source>
</evidence>
<dbReference type="OrthoDB" id="6435907at2759"/>
<dbReference type="InterPro" id="IPR036179">
    <property type="entry name" value="Ig-like_dom_sf"/>
</dbReference>
<feature type="domain" description="Ig-like" evidence="4">
    <location>
        <begin position="78"/>
        <end position="193"/>
    </location>
</feature>
<keyword evidence="3" id="KW-0393">Immunoglobulin domain</keyword>
<proteinExistence type="predicted"/>
<name>A0A7R9KFJ0_9ACAR</name>
<evidence type="ECO:0000256" key="2">
    <source>
        <dbReference type="ARBA" id="ARBA00023157"/>
    </source>
</evidence>
<keyword evidence="1" id="KW-0732">Signal</keyword>
<dbReference type="FunFam" id="2.60.40.10:FF:000107">
    <property type="entry name" value="Myosin, light chain kinase a"/>
    <property type="match status" value="1"/>
</dbReference>
<dbReference type="SUPFAM" id="SSF48726">
    <property type="entry name" value="Immunoglobulin"/>
    <property type="match status" value="11"/>
</dbReference>
<feature type="domain" description="Ig-like" evidence="4">
    <location>
        <begin position="887"/>
        <end position="961"/>
    </location>
</feature>
<dbReference type="GO" id="GO:0007156">
    <property type="term" value="P:homophilic cell adhesion via plasma membrane adhesion molecules"/>
    <property type="evidence" value="ECO:0007669"/>
    <property type="project" value="TreeGrafter"/>
</dbReference>
<dbReference type="InterPro" id="IPR013098">
    <property type="entry name" value="Ig_I-set"/>
</dbReference>
<dbReference type="CDD" id="cd00096">
    <property type="entry name" value="Ig"/>
    <property type="match status" value="1"/>
</dbReference>
<gene>
    <name evidence="5" type="ORF">OSB1V03_LOCUS2483</name>
</gene>
<feature type="domain" description="Ig-like" evidence="4">
    <location>
        <begin position="638"/>
        <end position="730"/>
    </location>
</feature>
<feature type="domain" description="Ig-like" evidence="4">
    <location>
        <begin position="734"/>
        <end position="825"/>
    </location>
</feature>
<dbReference type="InterPro" id="IPR003598">
    <property type="entry name" value="Ig_sub2"/>
</dbReference>
<dbReference type="SMART" id="SM00408">
    <property type="entry name" value="IGc2"/>
    <property type="match status" value="8"/>
</dbReference>
<accession>A0A7R9KFJ0</accession>